<comment type="caution">
    <text evidence="2">The sequence shown here is derived from an EMBL/GenBank/DDBJ whole genome shotgun (WGS) entry which is preliminary data.</text>
</comment>
<feature type="chain" id="PRO_5046850681" description="DUF4403 family protein" evidence="1">
    <location>
        <begin position="26"/>
        <end position="255"/>
    </location>
</feature>
<evidence type="ECO:0008006" key="4">
    <source>
        <dbReference type="Google" id="ProtNLM"/>
    </source>
</evidence>
<reference evidence="3" key="1">
    <citation type="journal article" date="2019" name="Int. J. Syst. Evol. Microbiol.">
        <title>The Global Catalogue of Microorganisms (GCM) 10K type strain sequencing project: providing services to taxonomists for standard genome sequencing and annotation.</title>
        <authorList>
            <consortium name="The Broad Institute Genomics Platform"/>
            <consortium name="The Broad Institute Genome Sequencing Center for Infectious Disease"/>
            <person name="Wu L."/>
            <person name="Ma J."/>
        </authorList>
    </citation>
    <scope>NUCLEOTIDE SEQUENCE [LARGE SCALE GENOMIC DNA]</scope>
    <source>
        <strain evidence="3">NBRC 101365</strain>
    </source>
</reference>
<evidence type="ECO:0000313" key="3">
    <source>
        <dbReference type="Proteomes" id="UP001156882"/>
    </source>
</evidence>
<accession>A0ABQ6CQA3</accession>
<dbReference type="Proteomes" id="UP001156882">
    <property type="component" value="Unassembled WGS sequence"/>
</dbReference>
<protein>
    <recommendedName>
        <fullName evidence="4">DUF4403 family protein</fullName>
    </recommendedName>
</protein>
<name>A0ABQ6CQA3_9HYPH</name>
<dbReference type="EMBL" id="BSPC01000059">
    <property type="protein sequence ID" value="GLS22329.1"/>
    <property type="molecule type" value="Genomic_DNA"/>
</dbReference>
<feature type="signal peptide" evidence="1">
    <location>
        <begin position="1"/>
        <end position="25"/>
    </location>
</feature>
<proteinExistence type="predicted"/>
<dbReference type="RefSeq" id="WP_284315298.1">
    <property type="nucleotide sequence ID" value="NZ_BSPC01000059.1"/>
</dbReference>
<organism evidence="2 3">
    <name type="scientific">Labrys miyagiensis</name>
    <dbReference type="NCBI Taxonomy" id="346912"/>
    <lineage>
        <taxon>Bacteria</taxon>
        <taxon>Pseudomonadati</taxon>
        <taxon>Pseudomonadota</taxon>
        <taxon>Alphaproteobacteria</taxon>
        <taxon>Hyphomicrobiales</taxon>
        <taxon>Xanthobacteraceae</taxon>
        <taxon>Labrys</taxon>
    </lineage>
</organism>
<gene>
    <name evidence="2" type="ORF">GCM10007874_53470</name>
</gene>
<evidence type="ECO:0000256" key="1">
    <source>
        <dbReference type="SAM" id="SignalP"/>
    </source>
</evidence>
<evidence type="ECO:0000313" key="2">
    <source>
        <dbReference type="EMBL" id="GLS22329.1"/>
    </source>
</evidence>
<keyword evidence="1" id="KW-0732">Signal</keyword>
<sequence length="255" mass="26920">MPRFAGRSAIAALLVLGGLSLPARALDIGPQTVPVKILGVTVDIPVTASLDMHTDADRMALNLVATGDLKDLQDKALEIAKRLPLPDDACRHKGANLVVNSVDDAHIRADGDTAVLDISGHVTAWACAKVLGQKVKTKIATDTISIIIPVELYTPTPRQVALRVKGQADIRTGHPETLQAASAILGDVNARLTEAIAKALESDKAQAVVPDIPGLDVKIDRADFAENQGSLLVKTHVQGHATSDAVNGLLEYLKR</sequence>
<keyword evidence="3" id="KW-1185">Reference proteome</keyword>